<dbReference type="PANTHER" id="PTHR43888">
    <property type="entry name" value="DNAJ-LIKE-2, ISOFORM A-RELATED"/>
    <property type="match status" value="1"/>
</dbReference>
<dbReference type="GeneID" id="73467602"/>
<organism evidence="10 11">
    <name type="scientific">[Candida] subhashii</name>
    <dbReference type="NCBI Taxonomy" id="561895"/>
    <lineage>
        <taxon>Eukaryota</taxon>
        <taxon>Fungi</taxon>
        <taxon>Dikarya</taxon>
        <taxon>Ascomycota</taxon>
        <taxon>Saccharomycotina</taxon>
        <taxon>Pichiomycetes</taxon>
        <taxon>Debaryomycetaceae</taxon>
        <taxon>Spathaspora</taxon>
    </lineage>
</organism>
<dbReference type="InterPro" id="IPR044713">
    <property type="entry name" value="DNJA1/2-like"/>
</dbReference>
<evidence type="ECO:0000256" key="1">
    <source>
        <dbReference type="ARBA" id="ARBA00022723"/>
    </source>
</evidence>
<dbReference type="Pfam" id="PF00684">
    <property type="entry name" value="DnaJ_CXXCXGXG"/>
    <property type="match status" value="1"/>
</dbReference>
<keyword evidence="1 6" id="KW-0479">Metal-binding</keyword>
<dbReference type="GO" id="GO:0051082">
    <property type="term" value="F:unfolded protein binding"/>
    <property type="evidence" value="ECO:0007669"/>
    <property type="project" value="InterPro"/>
</dbReference>
<feature type="compositionally biased region" description="Basic and acidic residues" evidence="7">
    <location>
        <begin position="62"/>
        <end position="81"/>
    </location>
</feature>
<accession>A0A8J5QTI6</accession>
<dbReference type="PROSITE" id="PS00636">
    <property type="entry name" value="DNAJ_1"/>
    <property type="match status" value="1"/>
</dbReference>
<keyword evidence="5" id="KW-0143">Chaperone</keyword>
<feature type="domain" description="J" evidence="8">
    <location>
        <begin position="125"/>
        <end position="190"/>
    </location>
</feature>
<comment type="caution">
    <text evidence="10">The sequence shown here is derived from an EMBL/GenBank/DDBJ whole genome shotgun (WGS) entry which is preliminary data.</text>
</comment>
<feature type="region of interest" description="Disordered" evidence="7">
    <location>
        <begin position="62"/>
        <end position="138"/>
    </location>
</feature>
<dbReference type="InterPro" id="IPR018253">
    <property type="entry name" value="DnaJ_domain_CS"/>
</dbReference>
<dbReference type="AlphaFoldDB" id="A0A8J5QTI6"/>
<dbReference type="OrthoDB" id="550424at2759"/>
<keyword evidence="4 6" id="KW-0862">Zinc</keyword>
<keyword evidence="2" id="KW-0677">Repeat</keyword>
<feature type="domain" description="J" evidence="8">
    <location>
        <begin position="8"/>
        <end position="73"/>
    </location>
</feature>
<dbReference type="CDD" id="cd06257">
    <property type="entry name" value="DnaJ"/>
    <property type="match status" value="2"/>
</dbReference>
<dbReference type="InterPro" id="IPR001305">
    <property type="entry name" value="HSP_DnaJ_Cys-rich_dom"/>
</dbReference>
<evidence type="ECO:0000256" key="2">
    <source>
        <dbReference type="ARBA" id="ARBA00022737"/>
    </source>
</evidence>
<dbReference type="InterPro" id="IPR002939">
    <property type="entry name" value="DnaJ_C"/>
</dbReference>
<keyword evidence="3 6" id="KW-0863">Zinc-finger</keyword>
<dbReference type="PROSITE" id="PS51188">
    <property type="entry name" value="ZF_CR"/>
    <property type="match status" value="1"/>
</dbReference>
<dbReference type="Pfam" id="PF01556">
    <property type="entry name" value="DnaJ_C"/>
    <property type="match status" value="1"/>
</dbReference>
<evidence type="ECO:0000313" key="11">
    <source>
        <dbReference type="Proteomes" id="UP000694255"/>
    </source>
</evidence>
<dbReference type="PROSITE" id="PS50076">
    <property type="entry name" value="DNAJ_2"/>
    <property type="match status" value="2"/>
</dbReference>
<evidence type="ECO:0000256" key="4">
    <source>
        <dbReference type="ARBA" id="ARBA00022833"/>
    </source>
</evidence>
<sequence>MIVQAISDYYQPLGVDRSATTKEIKSAYKKLALKYHPDKNPGDVTAFDRFVEIGKAYEVLCDPERRPRHDAERRPTHEAKRTPTHSQRPKQSQQTRRQSQQKRKQSQKTRKQSQQTRKQYHGQKTTHETEQSNHSPFEKQIKSAYRQLTLKYHPDKNPGNDKAHDKFIEIGEAYEVLSNPEKRRNYDQYGDPEGRPQPGGGGDFGDMFAQFFDGGGQGRRQQQPGQRKGESIRAALDVALKDFYNGKIVEFDVMMMNDCESCKGTGSEDNQKHTCPKCKGQGEILIQHQIAPNMISQTRQVCPQCRGKGKVITHPCKQCQGQGVVRGPRHYDIYIKPGQPRDSAHVLEGEGDKNPNWIPGDLIILFQEKLDESWGYRRVGNNLYRTEPISLNESLYGGWERQIKFLDVEDDIIKLSRGVGVPVADGEVEVLVGKGMPILVDHDEEEQFGDLFIEYKVVIPGGSPNKQQPKAKAFVAGGVKKDEL</sequence>
<dbReference type="SMART" id="SM00271">
    <property type="entry name" value="DnaJ"/>
    <property type="match status" value="2"/>
</dbReference>
<dbReference type="GO" id="GO:0030544">
    <property type="term" value="F:Hsp70 protein binding"/>
    <property type="evidence" value="ECO:0007669"/>
    <property type="project" value="InterPro"/>
</dbReference>
<gene>
    <name evidence="10" type="ORF">J8A68_000801</name>
</gene>
<proteinExistence type="predicted"/>
<evidence type="ECO:0000256" key="7">
    <source>
        <dbReference type="SAM" id="MobiDB-lite"/>
    </source>
</evidence>
<dbReference type="Pfam" id="PF00226">
    <property type="entry name" value="DnaJ"/>
    <property type="match status" value="2"/>
</dbReference>
<feature type="region of interest" description="Disordered" evidence="7">
    <location>
        <begin position="179"/>
        <end position="230"/>
    </location>
</feature>
<dbReference type="GO" id="GO:0006457">
    <property type="term" value="P:protein folding"/>
    <property type="evidence" value="ECO:0007669"/>
    <property type="project" value="InterPro"/>
</dbReference>
<evidence type="ECO:0000313" key="10">
    <source>
        <dbReference type="EMBL" id="KAG7665595.1"/>
    </source>
</evidence>
<feature type="zinc finger region" description="CR-type" evidence="6">
    <location>
        <begin position="246"/>
        <end position="328"/>
    </location>
</feature>
<dbReference type="CDD" id="cd10719">
    <property type="entry name" value="DnaJ_zf"/>
    <property type="match status" value="1"/>
</dbReference>
<evidence type="ECO:0000259" key="9">
    <source>
        <dbReference type="PROSITE" id="PS51188"/>
    </source>
</evidence>
<feature type="compositionally biased region" description="Basic and acidic residues" evidence="7">
    <location>
        <begin position="125"/>
        <end position="138"/>
    </location>
</feature>
<evidence type="ECO:0000259" key="8">
    <source>
        <dbReference type="PROSITE" id="PS50076"/>
    </source>
</evidence>
<protein>
    <submittedName>
        <fullName evidence="10">SCJ1</fullName>
    </submittedName>
</protein>
<feature type="compositionally biased region" description="Low complexity" evidence="7">
    <location>
        <begin position="89"/>
        <end position="98"/>
    </location>
</feature>
<reference evidence="10 11" key="1">
    <citation type="journal article" date="2021" name="DNA Res.">
        <title>Genome analysis of Candida subhashii reveals its hybrid nature and dual mitochondrial genome conformations.</title>
        <authorList>
            <person name="Mixao V."/>
            <person name="Hegedusova E."/>
            <person name="Saus E."/>
            <person name="Pryszcz L.P."/>
            <person name="Cillingova A."/>
            <person name="Nosek J."/>
            <person name="Gabaldon T."/>
        </authorList>
    </citation>
    <scope>NUCLEOTIDE SEQUENCE [LARGE SCALE GENOMIC DNA]</scope>
    <source>
        <strain evidence="10 11">CBS 10753</strain>
    </source>
</reference>
<dbReference type="Proteomes" id="UP000694255">
    <property type="component" value="Unassembled WGS sequence"/>
</dbReference>
<dbReference type="InterPro" id="IPR001623">
    <property type="entry name" value="DnaJ_domain"/>
</dbReference>
<dbReference type="GO" id="GO:0008270">
    <property type="term" value="F:zinc ion binding"/>
    <property type="evidence" value="ECO:0007669"/>
    <property type="project" value="UniProtKB-KW"/>
</dbReference>
<dbReference type="RefSeq" id="XP_049265827.1">
    <property type="nucleotide sequence ID" value="XM_049410515.1"/>
</dbReference>
<evidence type="ECO:0000256" key="3">
    <source>
        <dbReference type="ARBA" id="ARBA00022771"/>
    </source>
</evidence>
<name>A0A8J5QTI6_9ASCO</name>
<dbReference type="FunFam" id="2.10.230.10:FF:000002">
    <property type="entry name" value="Molecular chaperone DnaJ"/>
    <property type="match status" value="1"/>
</dbReference>
<dbReference type="EMBL" id="JAGSYN010000048">
    <property type="protein sequence ID" value="KAG7665595.1"/>
    <property type="molecule type" value="Genomic_DNA"/>
</dbReference>
<evidence type="ECO:0000256" key="6">
    <source>
        <dbReference type="PROSITE-ProRule" id="PRU00546"/>
    </source>
</evidence>
<feature type="compositionally biased region" description="Basic residues" evidence="7">
    <location>
        <begin position="99"/>
        <end position="111"/>
    </location>
</feature>
<evidence type="ECO:0000256" key="5">
    <source>
        <dbReference type="ARBA" id="ARBA00023186"/>
    </source>
</evidence>
<keyword evidence="11" id="KW-1185">Reference proteome</keyword>
<feature type="domain" description="CR-type" evidence="9">
    <location>
        <begin position="246"/>
        <end position="328"/>
    </location>
</feature>